<proteinExistence type="inferred from homology"/>
<dbReference type="SUPFAM" id="SSF46609">
    <property type="entry name" value="Fe,Mn superoxide dismutase (SOD), N-terminal domain"/>
    <property type="match status" value="1"/>
</dbReference>
<dbReference type="InterPro" id="IPR036324">
    <property type="entry name" value="Mn/Fe_SOD_N_sf"/>
</dbReference>
<protein>
    <recommendedName>
        <fullName evidence="2 6">Superoxide dismutase</fullName>
        <ecNumber evidence="2 6">1.15.1.1</ecNumber>
    </recommendedName>
</protein>
<dbReference type="PROSITE" id="PS00088">
    <property type="entry name" value="SOD_MN"/>
    <property type="match status" value="1"/>
</dbReference>
<dbReference type="PANTHER" id="PTHR11404">
    <property type="entry name" value="SUPEROXIDE DISMUTASE 2"/>
    <property type="match status" value="1"/>
</dbReference>
<sequence length="202" mass="23281">MEKYKLPDLPYAYDALAPYMSQEVLKLHHDKHHAGYVSAANALLDKIDTARKSGEVIDFKSALKTLSFNVGGHILHETFWKVMAPANTGNSRIKGEVLKAIEKEFGSFERFKTEFTETAKSVEGSGWAILAFHKEHGENGALSIIQVEKHNVNFYPEQTILLCLDVWEHAYYLDYKNDRAKFIENWWNIVNWEEVEKRFASK</sequence>
<dbReference type="InterPro" id="IPR050265">
    <property type="entry name" value="Fe/Mn_Superoxide_Dismutase"/>
</dbReference>
<dbReference type="Proteomes" id="UP000177751">
    <property type="component" value="Unassembled WGS sequence"/>
</dbReference>
<dbReference type="FunFam" id="3.55.40.20:FF:000004">
    <property type="entry name" value="Superoxide dismutase [Fe]"/>
    <property type="match status" value="1"/>
</dbReference>
<dbReference type="EMBL" id="MHPP01000007">
    <property type="protein sequence ID" value="OGZ84946.1"/>
    <property type="molecule type" value="Genomic_DNA"/>
</dbReference>
<feature type="binding site" evidence="5">
    <location>
        <position position="169"/>
    </location>
    <ligand>
        <name>Mn(2+)</name>
        <dbReference type="ChEBI" id="CHEBI:29035"/>
    </ligand>
</feature>
<evidence type="ECO:0000259" key="7">
    <source>
        <dbReference type="Pfam" id="PF00081"/>
    </source>
</evidence>
<name>A0A1G2JCT5_9BACT</name>
<evidence type="ECO:0000259" key="8">
    <source>
        <dbReference type="Pfam" id="PF02777"/>
    </source>
</evidence>
<feature type="binding site" evidence="5">
    <location>
        <position position="28"/>
    </location>
    <ligand>
        <name>Mn(2+)</name>
        <dbReference type="ChEBI" id="CHEBI:29035"/>
    </ligand>
</feature>
<dbReference type="Gene3D" id="1.10.287.990">
    <property type="entry name" value="Fe,Mn superoxide dismutase (SOD) domain"/>
    <property type="match status" value="1"/>
</dbReference>
<gene>
    <name evidence="9" type="ORF">A2401_03430</name>
</gene>
<dbReference type="InterPro" id="IPR019833">
    <property type="entry name" value="Mn/Fe_SOD_BS"/>
</dbReference>
<evidence type="ECO:0000256" key="1">
    <source>
        <dbReference type="ARBA" id="ARBA00008714"/>
    </source>
</evidence>
<evidence type="ECO:0000313" key="9">
    <source>
        <dbReference type="EMBL" id="OGZ84946.1"/>
    </source>
</evidence>
<keyword evidence="4 6" id="KW-0560">Oxidoreductase</keyword>
<feature type="domain" description="Manganese/iron superoxide dismutase N-terminal" evidence="7">
    <location>
        <begin position="3"/>
        <end position="84"/>
    </location>
</feature>
<evidence type="ECO:0000313" key="10">
    <source>
        <dbReference type="Proteomes" id="UP000177751"/>
    </source>
</evidence>
<dbReference type="PIRSF" id="PIRSF000349">
    <property type="entry name" value="SODismutase"/>
    <property type="match status" value="1"/>
</dbReference>
<dbReference type="STRING" id="1802229.A2401_03430"/>
<dbReference type="InterPro" id="IPR019831">
    <property type="entry name" value="Mn/Fe_SOD_N"/>
</dbReference>
<comment type="similarity">
    <text evidence="1 6">Belongs to the iron/manganese superoxide dismutase family.</text>
</comment>
<organism evidence="9 10">
    <name type="scientific">Candidatus Staskawiczbacteria bacterium RIFOXYC1_FULL_38_18</name>
    <dbReference type="NCBI Taxonomy" id="1802229"/>
    <lineage>
        <taxon>Bacteria</taxon>
        <taxon>Candidatus Staskawicziibacteriota</taxon>
    </lineage>
</organism>
<dbReference type="InterPro" id="IPR019832">
    <property type="entry name" value="Mn/Fe_SOD_C"/>
</dbReference>
<feature type="binding site" evidence="5">
    <location>
        <position position="165"/>
    </location>
    <ligand>
        <name>Mn(2+)</name>
        <dbReference type="ChEBI" id="CHEBI:29035"/>
    </ligand>
</feature>
<feature type="domain" description="Manganese/iron superoxide dismutase C-terminal" evidence="8">
    <location>
        <begin position="94"/>
        <end position="198"/>
    </location>
</feature>
<dbReference type="Pfam" id="PF00081">
    <property type="entry name" value="Sod_Fe_N"/>
    <property type="match status" value="1"/>
</dbReference>
<accession>A0A1G2JCT5</accession>
<dbReference type="GO" id="GO:0004784">
    <property type="term" value="F:superoxide dismutase activity"/>
    <property type="evidence" value="ECO:0007669"/>
    <property type="project" value="UniProtKB-EC"/>
</dbReference>
<dbReference type="Gene3D" id="3.55.40.20">
    <property type="entry name" value="Iron/manganese superoxide dismutase, C-terminal domain"/>
    <property type="match status" value="1"/>
</dbReference>
<feature type="binding site" evidence="5">
    <location>
        <position position="76"/>
    </location>
    <ligand>
        <name>Mn(2+)</name>
        <dbReference type="ChEBI" id="CHEBI:29035"/>
    </ligand>
</feature>
<dbReference type="InterPro" id="IPR001189">
    <property type="entry name" value="Mn/Fe_SOD"/>
</dbReference>
<reference evidence="9 10" key="1">
    <citation type="journal article" date="2016" name="Nat. Commun.">
        <title>Thousands of microbial genomes shed light on interconnected biogeochemical processes in an aquifer system.</title>
        <authorList>
            <person name="Anantharaman K."/>
            <person name="Brown C.T."/>
            <person name="Hug L.A."/>
            <person name="Sharon I."/>
            <person name="Castelle C.J."/>
            <person name="Probst A.J."/>
            <person name="Thomas B.C."/>
            <person name="Singh A."/>
            <person name="Wilkins M.J."/>
            <person name="Karaoz U."/>
            <person name="Brodie E.L."/>
            <person name="Williams K.H."/>
            <person name="Hubbard S.S."/>
            <person name="Banfield J.F."/>
        </authorList>
    </citation>
    <scope>NUCLEOTIDE SEQUENCE [LARGE SCALE GENOMIC DNA]</scope>
</reference>
<comment type="catalytic activity">
    <reaction evidence="6">
        <text>2 superoxide + 2 H(+) = H2O2 + O2</text>
        <dbReference type="Rhea" id="RHEA:20696"/>
        <dbReference type="ChEBI" id="CHEBI:15378"/>
        <dbReference type="ChEBI" id="CHEBI:15379"/>
        <dbReference type="ChEBI" id="CHEBI:16240"/>
        <dbReference type="ChEBI" id="CHEBI:18421"/>
        <dbReference type="EC" id="1.15.1.1"/>
    </reaction>
</comment>
<dbReference type="PRINTS" id="PR01703">
    <property type="entry name" value="MNSODISMTASE"/>
</dbReference>
<keyword evidence="3 5" id="KW-0479">Metal-binding</keyword>
<dbReference type="EC" id="1.15.1.1" evidence="2 6"/>
<dbReference type="InterPro" id="IPR036314">
    <property type="entry name" value="SOD_C_sf"/>
</dbReference>
<comment type="caution">
    <text evidence="9">The sequence shown here is derived from an EMBL/GenBank/DDBJ whole genome shotgun (WGS) entry which is preliminary data.</text>
</comment>
<dbReference type="SUPFAM" id="SSF54719">
    <property type="entry name" value="Fe,Mn superoxide dismutase (SOD), C-terminal domain"/>
    <property type="match status" value="1"/>
</dbReference>
<evidence type="ECO:0000256" key="6">
    <source>
        <dbReference type="RuleBase" id="RU000414"/>
    </source>
</evidence>
<dbReference type="AlphaFoldDB" id="A0A1G2JCT5"/>
<dbReference type="PANTHER" id="PTHR11404:SF6">
    <property type="entry name" value="SUPEROXIDE DISMUTASE [MN], MITOCHONDRIAL"/>
    <property type="match status" value="1"/>
</dbReference>
<dbReference type="GO" id="GO:0046872">
    <property type="term" value="F:metal ion binding"/>
    <property type="evidence" value="ECO:0007669"/>
    <property type="project" value="UniProtKB-KW"/>
</dbReference>
<dbReference type="Pfam" id="PF02777">
    <property type="entry name" value="Sod_Fe_C"/>
    <property type="match status" value="1"/>
</dbReference>
<comment type="function">
    <text evidence="6">Destroys radicals which are normally produced within the cells and which are toxic to biological systems.</text>
</comment>
<evidence type="ECO:0000256" key="3">
    <source>
        <dbReference type="ARBA" id="ARBA00022723"/>
    </source>
</evidence>
<evidence type="ECO:0000256" key="5">
    <source>
        <dbReference type="PIRSR" id="PIRSR000349-1"/>
    </source>
</evidence>
<evidence type="ECO:0000256" key="4">
    <source>
        <dbReference type="ARBA" id="ARBA00023002"/>
    </source>
</evidence>
<evidence type="ECO:0000256" key="2">
    <source>
        <dbReference type="ARBA" id="ARBA00012682"/>
    </source>
</evidence>